<keyword evidence="8 9" id="KW-0998">Cell outer membrane</keyword>
<dbReference type="PANTHER" id="PTHR30451:SF8">
    <property type="entry name" value="FIMBRIAL USHER PROTEIN"/>
    <property type="match status" value="1"/>
</dbReference>
<name>A0A423CTV7_9PSED</name>
<evidence type="ECO:0000259" key="11">
    <source>
        <dbReference type="Pfam" id="PF13954"/>
    </source>
</evidence>
<evidence type="ECO:0000256" key="7">
    <source>
        <dbReference type="ARBA" id="ARBA00023136"/>
    </source>
</evidence>
<evidence type="ECO:0000256" key="8">
    <source>
        <dbReference type="ARBA" id="ARBA00023237"/>
    </source>
</evidence>
<evidence type="ECO:0000256" key="5">
    <source>
        <dbReference type="ARBA" id="ARBA00022692"/>
    </source>
</evidence>
<dbReference type="InterPro" id="IPR025885">
    <property type="entry name" value="PapC_N"/>
</dbReference>
<dbReference type="AlphaFoldDB" id="A0A423CTV7"/>
<dbReference type="InterPro" id="IPR018030">
    <property type="entry name" value="Fimbrial_membr_usher_CS"/>
</dbReference>
<reference evidence="12 13" key="1">
    <citation type="submission" date="2016-10" db="EMBL/GenBank/DDBJ databases">
        <title>Comparative genome analysis of multiple Pseudomonas spp. focuses on biocontrol and plant growth promoting traits.</title>
        <authorList>
            <person name="Tao X.-Y."/>
            <person name="Taylor C.G."/>
        </authorList>
    </citation>
    <scope>NUCLEOTIDE SEQUENCE [LARGE SCALE GENOMIC DNA]</scope>
    <source>
        <strain evidence="12 13">15D11</strain>
    </source>
</reference>
<comment type="caution">
    <text evidence="12">The sequence shown here is derived from an EMBL/GenBank/DDBJ whole genome shotgun (WGS) entry which is preliminary data.</text>
</comment>
<dbReference type="Pfam" id="PF13954">
    <property type="entry name" value="PapC_N"/>
    <property type="match status" value="1"/>
</dbReference>
<dbReference type="Gene3D" id="2.60.40.3110">
    <property type="match status" value="1"/>
</dbReference>
<evidence type="ECO:0000256" key="4">
    <source>
        <dbReference type="ARBA" id="ARBA00022452"/>
    </source>
</evidence>
<evidence type="ECO:0000256" key="2">
    <source>
        <dbReference type="ARBA" id="ARBA00008064"/>
    </source>
</evidence>
<proteinExistence type="inferred from homology"/>
<evidence type="ECO:0000256" key="6">
    <source>
        <dbReference type="ARBA" id="ARBA00022729"/>
    </source>
</evidence>
<evidence type="ECO:0000259" key="10">
    <source>
        <dbReference type="Pfam" id="PF13953"/>
    </source>
</evidence>
<evidence type="ECO:0000256" key="9">
    <source>
        <dbReference type="RuleBase" id="RU003884"/>
    </source>
</evidence>
<evidence type="ECO:0008006" key="14">
    <source>
        <dbReference type="Google" id="ProtNLM"/>
    </source>
</evidence>
<comment type="subcellular location">
    <subcellularLocation>
        <location evidence="1 9">Cell outer membrane</location>
        <topology evidence="1 9">Multi-pass membrane protein</topology>
    </subcellularLocation>
</comment>
<dbReference type="PROSITE" id="PS01151">
    <property type="entry name" value="FIMBRIAL_USHER"/>
    <property type="match status" value="1"/>
</dbReference>
<feature type="domain" description="PapC N-terminal" evidence="11">
    <location>
        <begin position="54"/>
        <end position="193"/>
    </location>
</feature>
<dbReference type="PANTHER" id="PTHR30451">
    <property type="entry name" value="OUTER MEMBRANE USHER PROTEIN"/>
    <property type="match status" value="1"/>
</dbReference>
<evidence type="ECO:0000256" key="3">
    <source>
        <dbReference type="ARBA" id="ARBA00022448"/>
    </source>
</evidence>
<dbReference type="InterPro" id="IPR000015">
    <property type="entry name" value="Fimb_usher"/>
</dbReference>
<dbReference type="GO" id="GO:0009279">
    <property type="term" value="C:cell outer membrane"/>
    <property type="evidence" value="ECO:0007669"/>
    <property type="project" value="UniProtKB-SubCell"/>
</dbReference>
<dbReference type="InterPro" id="IPR043142">
    <property type="entry name" value="PapC-like_C_sf"/>
</dbReference>
<gene>
    <name evidence="12" type="ORF">BHU25_24155</name>
</gene>
<dbReference type="InterPro" id="IPR037224">
    <property type="entry name" value="PapC_N_sf"/>
</dbReference>
<dbReference type="Gene3D" id="2.60.40.2610">
    <property type="entry name" value="Outer membrane usher protein FimD, plug domain"/>
    <property type="match status" value="1"/>
</dbReference>
<dbReference type="InterPro" id="IPR025949">
    <property type="entry name" value="PapC-like_C"/>
</dbReference>
<feature type="domain" description="PapC-like C-terminal" evidence="10">
    <location>
        <begin position="747"/>
        <end position="807"/>
    </location>
</feature>
<keyword evidence="3 9" id="KW-0813">Transport</keyword>
<dbReference type="InterPro" id="IPR042186">
    <property type="entry name" value="FimD_plug_dom"/>
</dbReference>
<dbReference type="Proteomes" id="UP000285286">
    <property type="component" value="Unassembled WGS sequence"/>
</dbReference>
<accession>A0A423CTV7</accession>
<keyword evidence="13" id="KW-1185">Reference proteome</keyword>
<keyword evidence="4" id="KW-1134">Transmembrane beta strand</keyword>
<dbReference type="GO" id="GO:0015473">
    <property type="term" value="F:fimbrial usher porin activity"/>
    <property type="evidence" value="ECO:0007669"/>
    <property type="project" value="InterPro"/>
</dbReference>
<protein>
    <recommendedName>
        <fullName evidence="14">Outer membrane usher protein</fullName>
    </recommendedName>
</protein>
<keyword evidence="9" id="KW-1029">Fimbrium biogenesis</keyword>
<dbReference type="Gene3D" id="2.60.40.2070">
    <property type="match status" value="1"/>
</dbReference>
<keyword evidence="5 9" id="KW-0812">Transmembrane</keyword>
<dbReference type="Pfam" id="PF13953">
    <property type="entry name" value="PapC_C"/>
    <property type="match status" value="1"/>
</dbReference>
<evidence type="ECO:0000313" key="12">
    <source>
        <dbReference type="EMBL" id="ROL62769.1"/>
    </source>
</evidence>
<sequence length="826" mass="88987">MRGAHPVKVIVNTIGKPRPREQLILGLCLTLLGLETFKPARAANEAAAPGHSVFDQEVLRQRGIDPKLAALFGRQTRFPPGRQQITLSVNGRDKGTTQARFGEDGSLCVDDPLLAFAGLRQPAEWSTTLDAQEQPADPGCVDLGTAFPQAQVELQPAQHQVRLFVPDQALLDERQLSDDYSQGGIAGLLNYDIFSSFNRYDGQSSRYAAANTELGLNLDNWILRSRQVHSRFDGKMRSEMLDTYVQRSFAQHRSLFQAGEISLVNPVLNGAQIIGAQLTPEYGLLSQLDNASVQGIANSQARVEVHQNGALLYSTVVQPGPFTLTNIPRITSRSDLEVTVIETNGEQRRFRVPASLAASARPQSGYSIGAGVVRSHGHGSDDPAVVSLGQSGALGNTSVISSGLILAQGYRSLGASLGTALTPQLSTEVFAIGAQASSLDQQGAQLGGQLNWQMHEQWSSLVAANHRSRGYRELLDSTYRDNDQFASSYRDQFSTSLRWASRALGSLNLGYTQSTYYEHDSTQRLFLSWGNSYGGVTFSATVEKALGSSDGYNDDAVYFSASIPLDGRRRLRSSVRHNDSSTTSTLAYNEQVSDSLGYRLGAEHRSGDSSTLASAGLSALPRYTQLDLNYSGDGDNSNYNLGLRGGIAVHGAGITPSPYPIRDTFAILSVTDTPGVKASTPSGPVWTDHAGNAVVASLTAYGKSPVEVDTQSLPTHINVDQGAGMLRATRGAVPRLSFRAWSVRRVLLTLLDSSGQPLPSGASVFDDRGRFINLVQPGGLVFIDNSADISHLIISDHQARECRVTLDPETGASSDSYYTQAQRTCS</sequence>
<dbReference type="EMBL" id="MOAM01000046">
    <property type="protein sequence ID" value="ROL62769.1"/>
    <property type="molecule type" value="Genomic_DNA"/>
</dbReference>
<evidence type="ECO:0000313" key="13">
    <source>
        <dbReference type="Proteomes" id="UP000285286"/>
    </source>
</evidence>
<keyword evidence="6" id="KW-0732">Signal</keyword>
<organism evidence="12 13">
    <name type="scientific">Pseudomonas vranovensis</name>
    <dbReference type="NCBI Taxonomy" id="321661"/>
    <lineage>
        <taxon>Bacteria</taxon>
        <taxon>Pseudomonadati</taxon>
        <taxon>Pseudomonadota</taxon>
        <taxon>Gammaproteobacteria</taxon>
        <taxon>Pseudomonadales</taxon>
        <taxon>Pseudomonadaceae</taxon>
        <taxon>Pseudomonas</taxon>
    </lineage>
</organism>
<keyword evidence="7 9" id="KW-0472">Membrane</keyword>
<dbReference type="GO" id="GO:0009297">
    <property type="term" value="P:pilus assembly"/>
    <property type="evidence" value="ECO:0007669"/>
    <property type="project" value="InterPro"/>
</dbReference>
<dbReference type="Gene3D" id="3.10.20.410">
    <property type="match status" value="1"/>
</dbReference>
<dbReference type="SUPFAM" id="SSF141729">
    <property type="entry name" value="FimD N-terminal domain-like"/>
    <property type="match status" value="1"/>
</dbReference>
<comment type="similarity">
    <text evidence="2 9">Belongs to the fimbrial export usher family.</text>
</comment>
<evidence type="ECO:0000256" key="1">
    <source>
        <dbReference type="ARBA" id="ARBA00004571"/>
    </source>
</evidence>
<dbReference type="Pfam" id="PF00577">
    <property type="entry name" value="Usher"/>
    <property type="match status" value="1"/>
</dbReference>